<dbReference type="InterPro" id="IPR037165">
    <property type="entry name" value="AldOxase/xan_DH_Mopterin-bd_sf"/>
</dbReference>
<name>A0ABU9Y872_9SPHN</name>
<evidence type="ECO:0000259" key="1">
    <source>
        <dbReference type="SMART" id="SM01008"/>
    </source>
</evidence>
<dbReference type="Pfam" id="PF01315">
    <property type="entry name" value="Ald_Xan_dh_C"/>
    <property type="match status" value="1"/>
</dbReference>
<dbReference type="InterPro" id="IPR036856">
    <property type="entry name" value="Ald_Oxase/Xan_DH_a/b_sf"/>
</dbReference>
<comment type="caution">
    <text evidence="2">The sequence shown here is derived from an EMBL/GenBank/DDBJ whole genome shotgun (WGS) entry which is preliminary data.</text>
</comment>
<dbReference type="SMART" id="SM01008">
    <property type="entry name" value="Ald_Xan_dh_C"/>
    <property type="match status" value="1"/>
</dbReference>
<dbReference type="EMBL" id="JBDIME010000022">
    <property type="protein sequence ID" value="MEN2791981.1"/>
    <property type="molecule type" value="Genomic_DNA"/>
</dbReference>
<sequence length="735" mass="77069">MSDYVMDADHPGLAMDRGVQDVLGKGIDRIDGVLKVMGAATYGYEHQVGDQVAYGYLITAPAAKGKVIGFDTDAARAVPGVLDIIVDDPRIPRQAAGFVPAKRGNAAIDHWDQVIGAAIATSFEAAREAARAVRVEIEAEAGRFDTLAHVTHASGPPADSRLKDVAKGDIEAAMAEAAACIDQVYSTPHQVHAAMEPHASIAVWEGKKLTLYSSLQILGAAKAVLAGALRIEPGNVRIVSPYIGGGFGGKMLGPEAVMAAIAAERLGRPVKIAMARAQLFHNVYRRTDTHQRIRLAADADGKLTAIGHDSVVSQGPDGGFMEPVALGTIALYAAPARHISHKIVTLDMVQAGAVRAPGEAVGMLALETAMDELAEKLGRDPIDFRKLNEPAVDPMTGAPFSTRRLVECLDEGARRFGWANRSATPGSVREGEWLIGMGMAAAVRINLLIDSEARVTLGSDGRARIETDMTDIGTGTYTILAQIAGESLGLPIDCIDVKLGDSDMPTGAGSGGSFGAASAGSSVALACEDIVAELAKRMDTSPENMTLKDGHAIAGNRRVSLDTLVGDAPLVATGKISQGSNARSFSQAAHGAQFAEVAVNAVTGAVRVRRMLGVFEAGRILNAKTARSQAIGGMIWGIGYALMEGLELDTRYGQFVNHDLGEYHVPVHADVPHLDVHFIEDVDRHANPIGVKGLGELTISGAGAAVTNAIYNACGVRVRDFPMTLDKVLAGLPPI</sequence>
<dbReference type="Pfam" id="PF02738">
    <property type="entry name" value="MoCoBD_1"/>
    <property type="match status" value="1"/>
</dbReference>
<dbReference type="SUPFAM" id="SSF54665">
    <property type="entry name" value="CO dehydrogenase molybdoprotein N-domain-like"/>
    <property type="match status" value="1"/>
</dbReference>
<evidence type="ECO:0000313" key="2">
    <source>
        <dbReference type="EMBL" id="MEN2791981.1"/>
    </source>
</evidence>
<dbReference type="RefSeq" id="WP_343889840.1">
    <property type="nucleotide sequence ID" value="NZ_BAAAEH010000024.1"/>
</dbReference>
<proteinExistence type="predicted"/>
<protein>
    <submittedName>
        <fullName evidence="2">Xanthine dehydrogenase family protein molybdopterin-binding subunit</fullName>
    </submittedName>
</protein>
<dbReference type="Proteomes" id="UP001419910">
    <property type="component" value="Unassembled WGS sequence"/>
</dbReference>
<gene>
    <name evidence="2" type="ORF">ABC974_20300</name>
</gene>
<dbReference type="SUPFAM" id="SSF56003">
    <property type="entry name" value="Molybdenum cofactor-binding domain"/>
    <property type="match status" value="1"/>
</dbReference>
<reference evidence="2 3" key="1">
    <citation type="submission" date="2024-05" db="EMBL/GenBank/DDBJ databases">
        <authorList>
            <person name="Liu Q."/>
            <person name="Xin Y.-H."/>
        </authorList>
    </citation>
    <scope>NUCLEOTIDE SEQUENCE [LARGE SCALE GENOMIC DNA]</scope>
    <source>
        <strain evidence="2 3">CGMCC 1.10181</strain>
    </source>
</reference>
<keyword evidence="3" id="KW-1185">Reference proteome</keyword>
<feature type="domain" description="Aldehyde oxidase/xanthine dehydrogenase a/b hammerhead" evidence="1">
    <location>
        <begin position="37"/>
        <end position="141"/>
    </location>
</feature>
<evidence type="ECO:0000313" key="3">
    <source>
        <dbReference type="Proteomes" id="UP001419910"/>
    </source>
</evidence>
<dbReference type="PANTHER" id="PTHR11908">
    <property type="entry name" value="XANTHINE DEHYDROGENASE"/>
    <property type="match status" value="1"/>
</dbReference>
<accession>A0ABU9Y872</accession>
<dbReference type="InterPro" id="IPR046867">
    <property type="entry name" value="AldOxase/xan_DH_MoCoBD2"/>
</dbReference>
<dbReference type="InterPro" id="IPR016208">
    <property type="entry name" value="Ald_Oxase/xanthine_DH-like"/>
</dbReference>
<dbReference type="Gene3D" id="3.30.365.10">
    <property type="entry name" value="Aldehyde oxidase/xanthine dehydrogenase, molybdopterin binding domain"/>
    <property type="match status" value="4"/>
</dbReference>
<dbReference type="InterPro" id="IPR000674">
    <property type="entry name" value="Ald_Oxase/Xan_DH_a/b"/>
</dbReference>
<dbReference type="PANTHER" id="PTHR11908:SF123">
    <property type="entry name" value="ALDEHYDE OXIDOREDUCTASE MOLYBDENUM-BINDING SUBUNIT PAOC"/>
    <property type="match status" value="1"/>
</dbReference>
<dbReference type="InterPro" id="IPR008274">
    <property type="entry name" value="AldOxase/xan_DH_MoCoBD1"/>
</dbReference>
<dbReference type="Gene3D" id="3.90.1170.50">
    <property type="entry name" value="Aldehyde oxidase/xanthine dehydrogenase, a/b hammerhead"/>
    <property type="match status" value="1"/>
</dbReference>
<organism evidence="2 3">
    <name type="scientific">Sphingomonas oligophenolica</name>
    <dbReference type="NCBI Taxonomy" id="301154"/>
    <lineage>
        <taxon>Bacteria</taxon>
        <taxon>Pseudomonadati</taxon>
        <taxon>Pseudomonadota</taxon>
        <taxon>Alphaproteobacteria</taxon>
        <taxon>Sphingomonadales</taxon>
        <taxon>Sphingomonadaceae</taxon>
        <taxon>Sphingomonas</taxon>
    </lineage>
</organism>
<dbReference type="Pfam" id="PF20256">
    <property type="entry name" value="MoCoBD_2"/>
    <property type="match status" value="1"/>
</dbReference>